<accession>A0A0D9VVS3</accession>
<reference evidence="2" key="3">
    <citation type="submission" date="2015-04" db="UniProtKB">
        <authorList>
            <consortium name="EnsemblPlants"/>
        </authorList>
    </citation>
    <scope>IDENTIFICATION</scope>
</reference>
<proteinExistence type="predicted"/>
<keyword evidence="3" id="KW-1185">Reference proteome</keyword>
<reference evidence="3" key="2">
    <citation type="submission" date="2013-12" db="EMBL/GenBank/DDBJ databases">
        <authorList>
            <person name="Yu Y."/>
            <person name="Lee S."/>
            <person name="de Baynast K."/>
            <person name="Wissotski M."/>
            <person name="Liu L."/>
            <person name="Talag J."/>
            <person name="Goicoechea J."/>
            <person name="Angelova A."/>
            <person name="Jetty R."/>
            <person name="Kudrna D."/>
            <person name="Golser W."/>
            <person name="Rivera L."/>
            <person name="Zhang J."/>
            <person name="Wing R."/>
        </authorList>
    </citation>
    <scope>NUCLEOTIDE SEQUENCE</scope>
</reference>
<organism evidence="2 3">
    <name type="scientific">Leersia perrieri</name>
    <dbReference type="NCBI Taxonomy" id="77586"/>
    <lineage>
        <taxon>Eukaryota</taxon>
        <taxon>Viridiplantae</taxon>
        <taxon>Streptophyta</taxon>
        <taxon>Embryophyta</taxon>
        <taxon>Tracheophyta</taxon>
        <taxon>Spermatophyta</taxon>
        <taxon>Magnoliopsida</taxon>
        <taxon>Liliopsida</taxon>
        <taxon>Poales</taxon>
        <taxon>Poaceae</taxon>
        <taxon>BOP clade</taxon>
        <taxon>Oryzoideae</taxon>
        <taxon>Oryzeae</taxon>
        <taxon>Oryzinae</taxon>
        <taxon>Leersia</taxon>
    </lineage>
</organism>
<feature type="region of interest" description="Disordered" evidence="1">
    <location>
        <begin position="324"/>
        <end position="347"/>
    </location>
</feature>
<dbReference type="PANTHER" id="PTHR36886:SF9">
    <property type="match status" value="1"/>
</dbReference>
<evidence type="ECO:0000313" key="3">
    <source>
        <dbReference type="Proteomes" id="UP000032180"/>
    </source>
</evidence>
<dbReference type="STRING" id="77586.A0A0D9VVS3"/>
<dbReference type="AlphaFoldDB" id="A0A0D9VVS3"/>
<reference evidence="2 3" key="1">
    <citation type="submission" date="2012-08" db="EMBL/GenBank/DDBJ databases">
        <title>Oryza genome evolution.</title>
        <authorList>
            <person name="Wing R.A."/>
        </authorList>
    </citation>
    <scope>NUCLEOTIDE SEQUENCE</scope>
</reference>
<dbReference type="InterPro" id="IPR052650">
    <property type="entry name" value="Zinc_finger_CCCH"/>
</dbReference>
<dbReference type="Gramene" id="LPERR03G19840.1">
    <property type="protein sequence ID" value="LPERR03G19840.1"/>
    <property type="gene ID" value="LPERR03G19840"/>
</dbReference>
<dbReference type="HOGENOM" id="CLU_495766_0_0_1"/>
<dbReference type="Proteomes" id="UP000032180">
    <property type="component" value="Chromosome 3"/>
</dbReference>
<feature type="region of interest" description="Disordered" evidence="1">
    <location>
        <begin position="65"/>
        <end position="117"/>
    </location>
</feature>
<dbReference type="eggNOG" id="ENOG502R3Y6">
    <property type="taxonomic scope" value="Eukaryota"/>
</dbReference>
<dbReference type="PANTHER" id="PTHR36886">
    <property type="entry name" value="PROTEIN FRIGIDA-ESSENTIAL 1"/>
    <property type="match status" value="1"/>
</dbReference>
<dbReference type="EnsemblPlants" id="LPERR03G19840.1">
    <property type="protein sequence ID" value="LPERR03G19840.1"/>
    <property type="gene ID" value="LPERR03G19840"/>
</dbReference>
<evidence type="ECO:0000313" key="2">
    <source>
        <dbReference type="EnsemblPlants" id="LPERR03G19840.1"/>
    </source>
</evidence>
<feature type="compositionally biased region" description="Basic and acidic residues" evidence="1">
    <location>
        <begin position="324"/>
        <end position="341"/>
    </location>
</feature>
<name>A0A0D9VVS3_9ORYZ</name>
<protein>
    <submittedName>
        <fullName evidence="2">Uncharacterized protein</fullName>
    </submittedName>
</protein>
<sequence length="568" mass="62660">MKSTRLLNGERQDTPVMHVENGVVMKESDNTSPSKLLRDCLVIWRRLKKDNCAKAENIIQTSTNGTVQTSKMSVSRRLRNRRSASSGIDDENSSTSGGASVSSESDDESNGPSKNSEQCKGVILSCEVQNCSKGRAERESEQAFKSLSGNNLKNVPPETNPCGIMQQEEQDNLSCCWNGGSYTSKEPVALSHPESSVQEKVQHGTKNDHLDARRKYELVVGCEIEKTLEADGAKSGEQIASSSTVPKLLDKKDAAHCSMDDDGMKVNVSVCSNQDSEIAQFSATKLDEGTADKFLDKAVNLSMGSDCRDIQWGATDCNVLRTKQEHSQHPDSEQDMHHMEREEDYVSSQALAVASNQQVPCQFDSDRDNPYTTRQADWNSCSLIPDLNSLPSMNTGEEPMPFEKVNHLLNGDGTKPQNDSKSLLAASCEPTLKEPNRQPEPSELIGGICEKEGANRFQSPNSHSGPSQQSIVEKSSMAIDAFKCALCEFIKNSIKPLWEDGLLSREVHKIIVRKAVDKVTTVLGSKVPLTDIAIFRFLSDESQNLDKLVQDYLDLYLGKEVLKKKNFQ</sequence>
<feature type="compositionally biased region" description="Low complexity" evidence="1">
    <location>
        <begin position="93"/>
        <end position="103"/>
    </location>
</feature>
<evidence type="ECO:0000256" key="1">
    <source>
        <dbReference type="SAM" id="MobiDB-lite"/>
    </source>
</evidence>